<organism evidence="1 2">
    <name type="scientific">Roseateles asaccharophilus</name>
    <dbReference type="NCBI Taxonomy" id="582607"/>
    <lineage>
        <taxon>Bacteria</taxon>
        <taxon>Pseudomonadati</taxon>
        <taxon>Pseudomonadota</taxon>
        <taxon>Betaproteobacteria</taxon>
        <taxon>Burkholderiales</taxon>
        <taxon>Sphaerotilaceae</taxon>
        <taxon>Roseateles</taxon>
    </lineage>
</organism>
<sequence>MFGLHGQLTHIELHALANGQFDMQIPPEGFPKSNAVFRVRRSTTGAGQDAIFLEPK</sequence>
<keyword evidence="2" id="KW-1185">Reference proteome</keyword>
<proteinExistence type="predicted"/>
<evidence type="ECO:0000313" key="2">
    <source>
        <dbReference type="Proteomes" id="UP000295357"/>
    </source>
</evidence>
<dbReference type="EMBL" id="SNXE01000009">
    <property type="protein sequence ID" value="TDP06332.1"/>
    <property type="molecule type" value="Genomic_DNA"/>
</dbReference>
<accession>A0A4R6MXU5</accession>
<dbReference type="Proteomes" id="UP000295357">
    <property type="component" value="Unassembled WGS sequence"/>
</dbReference>
<protein>
    <submittedName>
        <fullName evidence="1">Uncharacterized protein</fullName>
    </submittedName>
</protein>
<gene>
    <name evidence="1" type="ORF">DFR39_1095</name>
</gene>
<dbReference type="AlphaFoldDB" id="A0A4R6MXU5"/>
<reference evidence="1 2" key="1">
    <citation type="submission" date="2019-03" db="EMBL/GenBank/DDBJ databases">
        <title>Genomic Encyclopedia of Type Strains, Phase IV (KMG-IV): sequencing the most valuable type-strain genomes for metagenomic binning, comparative biology and taxonomic classification.</title>
        <authorList>
            <person name="Goeker M."/>
        </authorList>
    </citation>
    <scope>NUCLEOTIDE SEQUENCE [LARGE SCALE GENOMIC DNA]</scope>
    <source>
        <strain evidence="1 2">DSM 25082</strain>
    </source>
</reference>
<evidence type="ECO:0000313" key="1">
    <source>
        <dbReference type="EMBL" id="TDP06332.1"/>
    </source>
</evidence>
<comment type="caution">
    <text evidence="1">The sequence shown here is derived from an EMBL/GenBank/DDBJ whole genome shotgun (WGS) entry which is preliminary data.</text>
</comment>
<name>A0A4R6MXU5_9BURK</name>